<dbReference type="Proteomes" id="UP000199356">
    <property type="component" value="Unassembled WGS sequence"/>
</dbReference>
<feature type="domain" description="HTH iclR-type" evidence="4">
    <location>
        <begin position="4"/>
        <end position="65"/>
    </location>
</feature>
<dbReference type="Pfam" id="PF01614">
    <property type="entry name" value="IclR_C"/>
    <property type="match status" value="1"/>
</dbReference>
<proteinExistence type="predicted"/>
<dbReference type="SUPFAM" id="SSF46785">
    <property type="entry name" value="Winged helix' DNA-binding domain"/>
    <property type="match status" value="1"/>
</dbReference>
<evidence type="ECO:0000313" key="6">
    <source>
        <dbReference type="EMBL" id="SFP23289.1"/>
    </source>
</evidence>
<dbReference type="InterPro" id="IPR036390">
    <property type="entry name" value="WH_DNA-bd_sf"/>
</dbReference>
<dbReference type="PANTHER" id="PTHR30136">
    <property type="entry name" value="HELIX-TURN-HELIX TRANSCRIPTIONAL REGULATOR, ICLR FAMILY"/>
    <property type="match status" value="1"/>
</dbReference>
<reference evidence="6 7" key="1">
    <citation type="submission" date="2016-10" db="EMBL/GenBank/DDBJ databases">
        <authorList>
            <person name="de Groot N.N."/>
        </authorList>
    </citation>
    <scope>NUCLEOTIDE SEQUENCE [LARGE SCALE GENOMIC DNA]</scope>
    <source>
        <strain evidence="6 7">DSM 19547</strain>
    </source>
</reference>
<dbReference type="OrthoDB" id="6057486at2"/>
<keyword evidence="7" id="KW-1185">Reference proteome</keyword>
<evidence type="ECO:0000259" key="4">
    <source>
        <dbReference type="PROSITE" id="PS51077"/>
    </source>
</evidence>
<dbReference type="Gene3D" id="3.30.450.40">
    <property type="match status" value="2"/>
</dbReference>
<dbReference type="SUPFAM" id="SSF55781">
    <property type="entry name" value="GAF domain-like"/>
    <property type="match status" value="1"/>
</dbReference>
<evidence type="ECO:0000256" key="1">
    <source>
        <dbReference type="ARBA" id="ARBA00023015"/>
    </source>
</evidence>
<name>A0A1I5NNA6_9RHOB</name>
<dbReference type="InterPro" id="IPR029016">
    <property type="entry name" value="GAF-like_dom_sf"/>
</dbReference>
<evidence type="ECO:0000256" key="3">
    <source>
        <dbReference type="ARBA" id="ARBA00023163"/>
    </source>
</evidence>
<dbReference type="PANTHER" id="PTHR30136:SF24">
    <property type="entry name" value="HTH-TYPE TRANSCRIPTIONAL REPRESSOR ALLR"/>
    <property type="match status" value="1"/>
</dbReference>
<keyword evidence="1" id="KW-0805">Transcription regulation</keyword>
<dbReference type="InterPro" id="IPR014757">
    <property type="entry name" value="Tscrpt_reg_IclR_C"/>
</dbReference>
<organism evidence="6 7">
    <name type="scientific">Tranquillimonas alkanivorans</name>
    <dbReference type="NCBI Taxonomy" id="441119"/>
    <lineage>
        <taxon>Bacteria</taxon>
        <taxon>Pseudomonadati</taxon>
        <taxon>Pseudomonadota</taxon>
        <taxon>Alphaproteobacteria</taxon>
        <taxon>Rhodobacterales</taxon>
        <taxon>Roseobacteraceae</taxon>
        <taxon>Tranquillimonas</taxon>
    </lineage>
</organism>
<dbReference type="GO" id="GO:0045892">
    <property type="term" value="P:negative regulation of DNA-templated transcription"/>
    <property type="evidence" value="ECO:0007669"/>
    <property type="project" value="TreeGrafter"/>
</dbReference>
<dbReference type="GO" id="GO:0003700">
    <property type="term" value="F:DNA-binding transcription factor activity"/>
    <property type="evidence" value="ECO:0007669"/>
    <property type="project" value="TreeGrafter"/>
</dbReference>
<keyword evidence="3" id="KW-0804">Transcription</keyword>
<dbReference type="AlphaFoldDB" id="A0A1I5NNA6"/>
<evidence type="ECO:0000256" key="2">
    <source>
        <dbReference type="ARBA" id="ARBA00023125"/>
    </source>
</evidence>
<dbReference type="GO" id="GO:0003677">
    <property type="term" value="F:DNA binding"/>
    <property type="evidence" value="ECO:0007669"/>
    <property type="project" value="UniProtKB-KW"/>
</dbReference>
<dbReference type="STRING" id="441119.SAMN04488047_1046"/>
<protein>
    <submittedName>
        <fullName evidence="6">Transcriptional regulator, IclR family</fullName>
    </submittedName>
</protein>
<dbReference type="InterPro" id="IPR036388">
    <property type="entry name" value="WH-like_DNA-bd_sf"/>
</dbReference>
<dbReference type="Pfam" id="PF09339">
    <property type="entry name" value="HTH_IclR"/>
    <property type="match status" value="1"/>
</dbReference>
<dbReference type="PROSITE" id="PS51077">
    <property type="entry name" value="HTH_ICLR"/>
    <property type="match status" value="1"/>
</dbReference>
<dbReference type="SMART" id="SM00346">
    <property type="entry name" value="HTH_ICLR"/>
    <property type="match status" value="1"/>
</dbReference>
<evidence type="ECO:0000259" key="5">
    <source>
        <dbReference type="PROSITE" id="PS51078"/>
    </source>
</evidence>
<feature type="domain" description="IclR-ED" evidence="5">
    <location>
        <begin position="66"/>
        <end position="224"/>
    </location>
</feature>
<dbReference type="InterPro" id="IPR050707">
    <property type="entry name" value="HTH_MetabolicPath_Reg"/>
</dbReference>
<gene>
    <name evidence="6" type="ORF">SAMN04488047_1046</name>
</gene>
<sequence>MSSLQTLSRGLRVLELVAQHEEGLTIAQIASALGVHRAIAYRLVATLEQHMLIVRQHDGRITLGGGLVALAARVEGQLRSLSRPVLKRLADETGATAFLCVGHGDECVALQVVEPDSALLSVSYRVGSRHPVTRGAAGLAIASLRPEAPDDPPAVRQAREDGYSVTRGELQPGAVGVAAPVRFADRALAHAEACVGVVALQDLDVERVRTAALDAARALALNNS</sequence>
<dbReference type="RefSeq" id="WP_093419526.1">
    <property type="nucleotide sequence ID" value="NZ_FOXA01000004.1"/>
</dbReference>
<dbReference type="Gene3D" id="1.10.10.10">
    <property type="entry name" value="Winged helix-like DNA-binding domain superfamily/Winged helix DNA-binding domain"/>
    <property type="match status" value="1"/>
</dbReference>
<dbReference type="InterPro" id="IPR005471">
    <property type="entry name" value="Tscrpt_reg_IclR_N"/>
</dbReference>
<dbReference type="EMBL" id="FOXA01000004">
    <property type="protein sequence ID" value="SFP23289.1"/>
    <property type="molecule type" value="Genomic_DNA"/>
</dbReference>
<evidence type="ECO:0000313" key="7">
    <source>
        <dbReference type="Proteomes" id="UP000199356"/>
    </source>
</evidence>
<accession>A0A1I5NNA6</accession>
<dbReference type="PROSITE" id="PS51078">
    <property type="entry name" value="ICLR_ED"/>
    <property type="match status" value="1"/>
</dbReference>
<keyword evidence="2" id="KW-0238">DNA-binding</keyword>